<keyword evidence="3" id="KW-1185">Reference proteome</keyword>
<evidence type="ECO:0008006" key="4">
    <source>
        <dbReference type="Google" id="ProtNLM"/>
    </source>
</evidence>
<dbReference type="EMBL" id="QGDT01000002">
    <property type="protein sequence ID" value="PWJ59477.1"/>
    <property type="molecule type" value="Genomic_DNA"/>
</dbReference>
<reference evidence="2 3" key="1">
    <citation type="submission" date="2018-03" db="EMBL/GenBank/DDBJ databases">
        <title>Genomic Encyclopedia of Archaeal and Bacterial Type Strains, Phase II (KMG-II): from individual species to whole genera.</title>
        <authorList>
            <person name="Goeker M."/>
        </authorList>
    </citation>
    <scope>NUCLEOTIDE SEQUENCE [LARGE SCALE GENOMIC DNA]</scope>
    <source>
        <strain evidence="2 3">DSM 100346</strain>
    </source>
</reference>
<name>A0A316BAA4_9BACT</name>
<dbReference type="Gene3D" id="3.20.20.80">
    <property type="entry name" value="Glycosidases"/>
    <property type="match status" value="1"/>
</dbReference>
<gene>
    <name evidence="2" type="ORF">CLV98_102311</name>
</gene>
<dbReference type="InterPro" id="IPR017853">
    <property type="entry name" value="GH"/>
</dbReference>
<comment type="caution">
    <text evidence="2">The sequence shown here is derived from an EMBL/GenBank/DDBJ whole genome shotgun (WGS) entry which is preliminary data.</text>
</comment>
<proteinExistence type="predicted"/>
<evidence type="ECO:0000256" key="1">
    <source>
        <dbReference type="SAM" id="SignalP"/>
    </source>
</evidence>
<dbReference type="SUPFAM" id="SSF51445">
    <property type="entry name" value="(Trans)glycosidases"/>
    <property type="match status" value="1"/>
</dbReference>
<dbReference type="RefSeq" id="WP_109673349.1">
    <property type="nucleotide sequence ID" value="NZ_QGDT01000002.1"/>
</dbReference>
<evidence type="ECO:0000313" key="3">
    <source>
        <dbReference type="Proteomes" id="UP000245880"/>
    </source>
</evidence>
<dbReference type="Proteomes" id="UP000245880">
    <property type="component" value="Unassembled WGS sequence"/>
</dbReference>
<keyword evidence="1" id="KW-0732">Signal</keyword>
<feature type="signal peptide" evidence="1">
    <location>
        <begin position="1"/>
        <end position="19"/>
    </location>
</feature>
<organism evidence="2 3">
    <name type="scientific">Dyadobacter jejuensis</name>
    <dbReference type="NCBI Taxonomy" id="1082580"/>
    <lineage>
        <taxon>Bacteria</taxon>
        <taxon>Pseudomonadati</taxon>
        <taxon>Bacteroidota</taxon>
        <taxon>Cytophagia</taxon>
        <taxon>Cytophagales</taxon>
        <taxon>Spirosomataceae</taxon>
        <taxon>Dyadobacter</taxon>
    </lineage>
</organism>
<accession>A0A316BAA4</accession>
<dbReference type="OrthoDB" id="7813231at2"/>
<evidence type="ECO:0000313" key="2">
    <source>
        <dbReference type="EMBL" id="PWJ59477.1"/>
    </source>
</evidence>
<feature type="chain" id="PRO_5016255544" description="Cellulase (Glycosyl hydrolase family 5)" evidence="1">
    <location>
        <begin position="20"/>
        <end position="364"/>
    </location>
</feature>
<dbReference type="AlphaFoldDB" id="A0A316BAA4"/>
<sequence length="364" mass="41907">MIKKTLLLLLLLWAGVIQAQKRHTTVSIRSENFYINGKITLQGKSYQGMNLEGLLPNSRMVQGIFDDTNPETKHQWKYADTGEWDPDRNTREFVEAMEIWKKKGLLAFTVNLQGGSPYGYSKSQPWHNSAIRPDGTLDDAYMKRLEKILTRADQLGMVVILGYYYFGQDGRIVDDRAIEEGVKNTTNWVLDKKYENVIVEIANECNINYKTHPILQPQQTVTLIDLVKSIQRKGRRLLVSTSFSGNFIPTDEVLAASDFVLVHGNGVKQPERIEEMVKIIRDKKTYKGQPIVFNEDDHFDFDKPYNNFIAATKAHASWGYFDYRMKDEAYQDGYQSVPVDWGIDSPRKKAFFDLLQKMTQGSKH</sequence>
<protein>
    <recommendedName>
        <fullName evidence="4">Cellulase (Glycosyl hydrolase family 5)</fullName>
    </recommendedName>
</protein>